<keyword evidence="6 8" id="KW-0342">GTP-binding</keyword>
<dbReference type="CDD" id="cd01895">
    <property type="entry name" value="EngA2"/>
    <property type="match status" value="1"/>
</dbReference>
<dbReference type="Pfam" id="PF14714">
    <property type="entry name" value="KH_dom-like"/>
    <property type="match status" value="1"/>
</dbReference>
<dbReference type="InterPro" id="IPR031166">
    <property type="entry name" value="G_ENGA"/>
</dbReference>
<dbReference type="AlphaFoldDB" id="A0A7M3MHF1"/>
<sequence length="494" mass="54611">MQTLPLVALIGRPNVGKSTMFNRMVGKNRAITHDRPGVTRDRMYGEVRRRDGRPFGLVDTGGFALDDAGESVRWDAKGPEGLKGFEAEVYEQARIAVEEADVLVLVVDGREGLSPLDARLADHLRGSGKSVLLVVNKVDGEEREDELLAEFYALGLDLIAVSAAHGMNMNGLLDTIRERLPEERTVEESEAEDSGVRKGLRIAMLGRPNAGKSSLVNRIVGEDRMIVSELAGTTRDSVDVVADIPAAKLRGGKGGKHSRKKVETTEDFEPQEGAADEVWRFTFVDTAGVRRRTKITDEVEQFSVQSALKSARKADVAVLVIDAVGGVAQQDKKLISYLDKEKIAFLVFLNKMDLVPAEARKKLVKDLESALSICPHVPKINGSALNGYNVDRILIMARAIHEEAGTRVSTGVLNRAMGEALRRHQAPVVKRRRAKFYYMTQTAVHPPTFVFFVNDPERVKDSYAKYLENQLRKLLGLPHAPFKVLFRPSHGEKE</sequence>
<accession>A0A7M3MHF1</accession>
<dbReference type="Pfam" id="PF01926">
    <property type="entry name" value="MMR_HSR1"/>
    <property type="match status" value="2"/>
</dbReference>
<dbReference type="OrthoDB" id="9805918at2"/>
<keyword evidence="5 8" id="KW-0547">Nucleotide-binding</keyword>
<dbReference type="CDD" id="cd01894">
    <property type="entry name" value="EngA1"/>
    <property type="match status" value="1"/>
</dbReference>
<comment type="caution">
    <text evidence="11">The sequence shown here is derived from an EMBL/GenBank/DDBJ whole genome shotgun (WGS) entry which is preliminary data.</text>
</comment>
<dbReference type="GO" id="GO:0042254">
    <property type="term" value="P:ribosome biogenesis"/>
    <property type="evidence" value="ECO:0007669"/>
    <property type="project" value="UniProtKB-KW"/>
</dbReference>
<dbReference type="PRINTS" id="PR00326">
    <property type="entry name" value="GTP1OBG"/>
</dbReference>
<comment type="subunit">
    <text evidence="8">Associates with the 50S ribosomal subunit.</text>
</comment>
<dbReference type="SUPFAM" id="SSF52540">
    <property type="entry name" value="P-loop containing nucleoside triphosphate hydrolases"/>
    <property type="match status" value="2"/>
</dbReference>
<feature type="binding site" evidence="8">
    <location>
        <begin position="11"/>
        <end position="18"/>
    </location>
    <ligand>
        <name>GTP</name>
        <dbReference type="ChEBI" id="CHEBI:37565"/>
        <label>1</label>
    </ligand>
</feature>
<feature type="binding site" evidence="8">
    <location>
        <begin position="59"/>
        <end position="63"/>
    </location>
    <ligand>
        <name>GTP</name>
        <dbReference type="ChEBI" id="CHEBI:37565"/>
        <label>1</label>
    </ligand>
</feature>
<dbReference type="PIRSF" id="PIRSF006485">
    <property type="entry name" value="GTP-binding_EngA"/>
    <property type="match status" value="1"/>
</dbReference>
<evidence type="ECO:0000256" key="8">
    <source>
        <dbReference type="HAMAP-Rule" id="MF_00195"/>
    </source>
</evidence>
<keyword evidence="4" id="KW-0677">Repeat</keyword>
<evidence type="ECO:0000313" key="11">
    <source>
        <dbReference type="EMBL" id="TVM18915.1"/>
    </source>
</evidence>
<dbReference type="Gene3D" id="3.40.50.300">
    <property type="entry name" value="P-loop containing nucleotide triphosphate hydrolases"/>
    <property type="match status" value="2"/>
</dbReference>
<comment type="similarity">
    <text evidence="1 8 9">Belongs to the TRAFAC class TrmE-Era-EngA-EngB-Septin-like GTPase superfamily. EngA (Der) GTPase family.</text>
</comment>
<evidence type="ECO:0000313" key="12">
    <source>
        <dbReference type="Proteomes" id="UP000448292"/>
    </source>
</evidence>
<evidence type="ECO:0000256" key="2">
    <source>
        <dbReference type="ARBA" id="ARBA00020953"/>
    </source>
</evidence>
<keyword evidence="12" id="KW-1185">Reference proteome</keyword>
<evidence type="ECO:0000256" key="9">
    <source>
        <dbReference type="PROSITE-ProRule" id="PRU01049"/>
    </source>
</evidence>
<dbReference type="GO" id="GO:0005525">
    <property type="term" value="F:GTP binding"/>
    <property type="evidence" value="ECO:0007669"/>
    <property type="project" value="UniProtKB-UniRule"/>
</dbReference>
<feature type="binding site" evidence="8">
    <location>
        <begin position="206"/>
        <end position="213"/>
    </location>
    <ligand>
        <name>GTP</name>
        <dbReference type="ChEBI" id="CHEBI:37565"/>
        <label>2</label>
    </ligand>
</feature>
<evidence type="ECO:0000256" key="7">
    <source>
        <dbReference type="ARBA" id="ARBA00032345"/>
    </source>
</evidence>
<evidence type="ECO:0000256" key="4">
    <source>
        <dbReference type="ARBA" id="ARBA00022737"/>
    </source>
</evidence>
<dbReference type="InterPro" id="IPR005225">
    <property type="entry name" value="Small_GTP-bd"/>
</dbReference>
<dbReference type="InterPro" id="IPR027417">
    <property type="entry name" value="P-loop_NTPase"/>
</dbReference>
<dbReference type="InterPro" id="IPR016484">
    <property type="entry name" value="GTPase_Der"/>
</dbReference>
<dbReference type="RefSeq" id="WP_144302190.1">
    <property type="nucleotide sequence ID" value="NZ_QMIE01000003.1"/>
</dbReference>
<dbReference type="InterPro" id="IPR006073">
    <property type="entry name" value="GTP-bd"/>
</dbReference>
<dbReference type="GO" id="GO:0043022">
    <property type="term" value="F:ribosome binding"/>
    <property type="evidence" value="ECO:0007669"/>
    <property type="project" value="TreeGrafter"/>
</dbReference>
<dbReference type="FunFam" id="3.30.300.20:FF:000004">
    <property type="entry name" value="GTPase Der"/>
    <property type="match status" value="1"/>
</dbReference>
<dbReference type="PROSITE" id="PS51712">
    <property type="entry name" value="G_ENGA"/>
    <property type="match status" value="1"/>
</dbReference>
<evidence type="ECO:0000259" key="10">
    <source>
        <dbReference type="PROSITE" id="PS51712"/>
    </source>
</evidence>
<reference evidence="11 12" key="1">
    <citation type="submission" date="2018-06" db="EMBL/GenBank/DDBJ databases">
        <title>Complete genome of Desulfovibrio indonesiensis P37SLT.</title>
        <authorList>
            <person name="Crispim J.S."/>
            <person name="Vidigal P.M.P."/>
            <person name="Silva L.C.F."/>
            <person name="Laguardia C.N."/>
            <person name="Araujo L.C."/>
            <person name="Dias R.S."/>
            <person name="Sousa M.P."/>
            <person name="Paula S.O."/>
            <person name="Silva C."/>
        </authorList>
    </citation>
    <scope>NUCLEOTIDE SEQUENCE [LARGE SCALE GENOMIC DNA]</scope>
    <source>
        <strain evidence="11 12">P37SLT</strain>
    </source>
</reference>
<dbReference type="InterPro" id="IPR032859">
    <property type="entry name" value="KH_dom-like"/>
</dbReference>
<proteinExistence type="inferred from homology"/>
<dbReference type="Proteomes" id="UP000448292">
    <property type="component" value="Unassembled WGS sequence"/>
</dbReference>
<dbReference type="Gene3D" id="3.30.300.20">
    <property type="match status" value="1"/>
</dbReference>
<dbReference type="InterPro" id="IPR015946">
    <property type="entry name" value="KH_dom-like_a/b"/>
</dbReference>
<name>A0A7M3MHF1_9BACT</name>
<organism evidence="11 12">
    <name type="scientific">Oceanidesulfovibrio indonesiensis</name>
    <dbReference type="NCBI Taxonomy" id="54767"/>
    <lineage>
        <taxon>Bacteria</taxon>
        <taxon>Pseudomonadati</taxon>
        <taxon>Thermodesulfobacteriota</taxon>
        <taxon>Desulfovibrionia</taxon>
        <taxon>Desulfovibrionales</taxon>
        <taxon>Desulfovibrionaceae</taxon>
        <taxon>Oceanidesulfovibrio</taxon>
    </lineage>
</organism>
<feature type="domain" description="EngA-type G" evidence="10">
    <location>
        <begin position="5"/>
        <end position="184"/>
    </location>
</feature>
<evidence type="ECO:0000256" key="3">
    <source>
        <dbReference type="ARBA" id="ARBA00022517"/>
    </source>
</evidence>
<dbReference type="PANTHER" id="PTHR43834:SF6">
    <property type="entry name" value="GTPASE DER"/>
    <property type="match status" value="1"/>
</dbReference>
<evidence type="ECO:0000256" key="5">
    <source>
        <dbReference type="ARBA" id="ARBA00022741"/>
    </source>
</evidence>
<dbReference type="EMBL" id="QMIE01000003">
    <property type="protein sequence ID" value="TVM18915.1"/>
    <property type="molecule type" value="Genomic_DNA"/>
</dbReference>
<comment type="function">
    <text evidence="8">GTPase that plays an essential role in the late steps of ribosome biogenesis.</text>
</comment>
<evidence type="ECO:0000256" key="1">
    <source>
        <dbReference type="ARBA" id="ARBA00008279"/>
    </source>
</evidence>
<feature type="binding site" evidence="8">
    <location>
        <begin position="350"/>
        <end position="353"/>
    </location>
    <ligand>
        <name>GTP</name>
        <dbReference type="ChEBI" id="CHEBI:37565"/>
        <label>2</label>
    </ligand>
</feature>
<dbReference type="PANTHER" id="PTHR43834">
    <property type="entry name" value="GTPASE DER"/>
    <property type="match status" value="1"/>
</dbReference>
<evidence type="ECO:0000256" key="6">
    <source>
        <dbReference type="ARBA" id="ARBA00023134"/>
    </source>
</evidence>
<dbReference type="HAMAP" id="MF_00195">
    <property type="entry name" value="GTPase_Der"/>
    <property type="match status" value="1"/>
</dbReference>
<feature type="binding site" evidence="8">
    <location>
        <begin position="285"/>
        <end position="289"/>
    </location>
    <ligand>
        <name>GTP</name>
        <dbReference type="ChEBI" id="CHEBI:37565"/>
        <label>2</label>
    </ligand>
</feature>
<keyword evidence="3 8" id="KW-0690">Ribosome biogenesis</keyword>
<protein>
    <recommendedName>
        <fullName evidence="2 8">GTPase Der</fullName>
    </recommendedName>
    <alternativeName>
        <fullName evidence="7 8">GTP-binding protein EngA</fullName>
    </alternativeName>
</protein>
<feature type="binding site" evidence="8">
    <location>
        <begin position="136"/>
        <end position="139"/>
    </location>
    <ligand>
        <name>GTP</name>
        <dbReference type="ChEBI" id="CHEBI:37565"/>
        <label>1</label>
    </ligand>
</feature>
<gene>
    <name evidence="8" type="primary">der</name>
    <name evidence="11" type="ORF">DPQ33_05510</name>
</gene>
<dbReference type="NCBIfam" id="TIGR00231">
    <property type="entry name" value="small_GTP"/>
    <property type="match status" value="2"/>
</dbReference>